<dbReference type="PANTHER" id="PTHR43000">
    <property type="entry name" value="DTDP-D-GLUCOSE 4,6-DEHYDRATASE-RELATED"/>
    <property type="match status" value="1"/>
</dbReference>
<protein>
    <submittedName>
        <fullName evidence="5">dTDP-L-rhamnose 4-epimerase</fullName>
    </submittedName>
</protein>
<keyword evidence="6" id="KW-1185">Reference proteome</keyword>
<feature type="domain" description="NAD-dependent epimerase/dehydratase" evidence="4">
    <location>
        <begin position="5"/>
        <end position="132"/>
    </location>
</feature>
<comment type="similarity">
    <text evidence="2">Belongs to the NAD(P)-dependent epimerase/dehydratase family.</text>
</comment>
<reference evidence="5 6" key="1">
    <citation type="submission" date="2016-10" db="EMBL/GenBank/DDBJ databases">
        <authorList>
            <person name="de Groot N.N."/>
        </authorList>
    </citation>
    <scope>NUCLEOTIDE SEQUENCE [LARGE SCALE GENOMIC DNA]</scope>
    <source>
        <strain evidence="5 6">HLD2</strain>
    </source>
</reference>
<comment type="pathway">
    <text evidence="1">Bacterial outer membrane biogenesis; LPS O-antigen biosynthesis.</text>
</comment>
<dbReference type="PRINTS" id="PR01713">
    <property type="entry name" value="NUCEPIMERASE"/>
</dbReference>
<evidence type="ECO:0000313" key="5">
    <source>
        <dbReference type="EMBL" id="SCZ56205.1"/>
    </source>
</evidence>
<feature type="region of interest" description="Disordered" evidence="3">
    <location>
        <begin position="139"/>
        <end position="173"/>
    </location>
</feature>
<dbReference type="RefSeq" id="WP_092994194.1">
    <property type="nucleotide sequence ID" value="NZ_FMWD01000003.1"/>
</dbReference>
<dbReference type="InterPro" id="IPR036291">
    <property type="entry name" value="NAD(P)-bd_dom_sf"/>
</dbReference>
<dbReference type="STRING" id="415747.SAMN03097708_01303"/>
<dbReference type="InterPro" id="IPR001509">
    <property type="entry name" value="Epimerase_deHydtase"/>
</dbReference>
<evidence type="ECO:0000256" key="1">
    <source>
        <dbReference type="ARBA" id="ARBA00005125"/>
    </source>
</evidence>
<dbReference type="Pfam" id="PF01370">
    <property type="entry name" value="Epimerase"/>
    <property type="match status" value="2"/>
</dbReference>
<dbReference type="Gene3D" id="3.40.50.720">
    <property type="entry name" value="NAD(P)-binding Rossmann-like Domain"/>
    <property type="match status" value="1"/>
</dbReference>
<dbReference type="OrthoDB" id="9803010at2"/>
<dbReference type="Proteomes" id="UP000199648">
    <property type="component" value="Unassembled WGS sequence"/>
</dbReference>
<evidence type="ECO:0000313" key="6">
    <source>
        <dbReference type="Proteomes" id="UP000199648"/>
    </source>
</evidence>
<dbReference type="SUPFAM" id="SSF51735">
    <property type="entry name" value="NAD(P)-binding Rossmann-fold domains"/>
    <property type="match status" value="1"/>
</dbReference>
<dbReference type="AlphaFoldDB" id="A0A1G5Q2T5"/>
<evidence type="ECO:0000259" key="4">
    <source>
        <dbReference type="Pfam" id="PF01370"/>
    </source>
</evidence>
<evidence type="ECO:0000256" key="3">
    <source>
        <dbReference type="SAM" id="MobiDB-lite"/>
    </source>
</evidence>
<name>A0A1G5Q2T5_9GAMM</name>
<feature type="domain" description="NAD-dependent epimerase/dehydratase" evidence="4">
    <location>
        <begin position="157"/>
        <end position="279"/>
    </location>
</feature>
<organism evidence="5 6">
    <name type="scientific">Thiohalomonas denitrificans</name>
    <dbReference type="NCBI Taxonomy" id="415747"/>
    <lineage>
        <taxon>Bacteria</taxon>
        <taxon>Pseudomonadati</taxon>
        <taxon>Pseudomonadota</taxon>
        <taxon>Gammaproteobacteria</taxon>
        <taxon>Thiohalomonadales</taxon>
        <taxon>Thiohalomonadaceae</taxon>
        <taxon>Thiohalomonas</taxon>
    </lineage>
</organism>
<dbReference type="EMBL" id="FMWD01000003">
    <property type="protein sequence ID" value="SCZ56205.1"/>
    <property type="molecule type" value="Genomic_DNA"/>
</dbReference>
<feature type="compositionally biased region" description="Basic and acidic residues" evidence="3">
    <location>
        <begin position="139"/>
        <end position="152"/>
    </location>
</feature>
<accession>A0A1G5Q2T5</accession>
<sequence>MSKHVLITGGAGFIGSHVADRLLAKGYRVRALDNLSPQVHGEQRQRPDYLDPEVDLIIGDIRDPDTVKQALEGIDAVFHFAAKVGVGQSMYEVADYLNTNITATGVLLEALMRHPVDRLVMASSMSIYGEGMYRTDDGRLVEGSRKNGDLQKGDWQAYGPEGEPLSPVPTTEDKAPSIASIYAMSKLDQERMSLMLGETYGIPTTALRFFNVYGERQALSNPYTGVLAIFASRLLNGNPPQIFEDGHQRRDFVSVHDVADACALALERDEAVGRAFNIGSGHDVTVTEVAQRVAAALGRDIEPLVTGKYRTGDIRNCFADISLAQEQLGFEPKIRLDAGIRSLSAWLEDQNAEDRVAEATRELTVRGLAL</sequence>
<proteinExistence type="inferred from homology"/>
<gene>
    <name evidence="5" type="ORF">SAMN03097708_01303</name>
</gene>
<evidence type="ECO:0000256" key="2">
    <source>
        <dbReference type="ARBA" id="ARBA00007637"/>
    </source>
</evidence>